<feature type="chain" id="PRO_5019796800" description="Secreted protein" evidence="2">
    <location>
        <begin position="24"/>
        <end position="204"/>
    </location>
</feature>
<organism evidence="3 4">
    <name type="scientific">Laodelphax striatellus</name>
    <name type="common">Small brown planthopper</name>
    <name type="synonym">Delphax striatella</name>
    <dbReference type="NCBI Taxonomy" id="195883"/>
    <lineage>
        <taxon>Eukaryota</taxon>
        <taxon>Metazoa</taxon>
        <taxon>Ecdysozoa</taxon>
        <taxon>Arthropoda</taxon>
        <taxon>Hexapoda</taxon>
        <taxon>Insecta</taxon>
        <taxon>Pterygota</taxon>
        <taxon>Neoptera</taxon>
        <taxon>Paraneoptera</taxon>
        <taxon>Hemiptera</taxon>
        <taxon>Auchenorrhyncha</taxon>
        <taxon>Fulgoroidea</taxon>
        <taxon>Delphacidae</taxon>
        <taxon>Criomorphinae</taxon>
        <taxon>Laodelphax</taxon>
    </lineage>
</organism>
<name>A0A482XNH0_LAOST</name>
<evidence type="ECO:0008006" key="5">
    <source>
        <dbReference type="Google" id="ProtNLM"/>
    </source>
</evidence>
<dbReference type="AlphaFoldDB" id="A0A482XNH0"/>
<dbReference type="InParanoid" id="A0A482XNH0"/>
<dbReference type="Proteomes" id="UP000291343">
    <property type="component" value="Unassembled WGS sequence"/>
</dbReference>
<feature type="region of interest" description="Disordered" evidence="1">
    <location>
        <begin position="119"/>
        <end position="151"/>
    </location>
</feature>
<feature type="compositionally biased region" description="Pro residues" evidence="1">
    <location>
        <begin position="121"/>
        <end position="134"/>
    </location>
</feature>
<evidence type="ECO:0000256" key="2">
    <source>
        <dbReference type="SAM" id="SignalP"/>
    </source>
</evidence>
<evidence type="ECO:0000313" key="3">
    <source>
        <dbReference type="EMBL" id="RZF47695.1"/>
    </source>
</evidence>
<protein>
    <recommendedName>
        <fullName evidence="5">Secreted protein</fullName>
    </recommendedName>
</protein>
<gene>
    <name evidence="3" type="ORF">LSTR_LSTR005712</name>
</gene>
<comment type="caution">
    <text evidence="3">The sequence shown here is derived from an EMBL/GenBank/DDBJ whole genome shotgun (WGS) entry which is preliminary data.</text>
</comment>
<evidence type="ECO:0000256" key="1">
    <source>
        <dbReference type="SAM" id="MobiDB-lite"/>
    </source>
</evidence>
<keyword evidence="2" id="KW-0732">Signal</keyword>
<keyword evidence="4" id="KW-1185">Reference proteome</keyword>
<accession>A0A482XNH0</accession>
<sequence>MLSLPVVGDRLVLVMVFVELGLAALTDDTSSDDTESLSCVAASGAAGDVTFISGLGGRDFTADGRTCLPNPAGSARFFLPPPRGLASRRLPLPTATAALRPPPLAAPADLLMAAASRCGRPQPPLAAPASPPPSDGEGESDGGGRASRRPHLRCALPSNRIGFLRTGEIRHFQQPALGFPTQGYATTSTTNLWPSLCGISPPLW</sequence>
<evidence type="ECO:0000313" key="4">
    <source>
        <dbReference type="Proteomes" id="UP000291343"/>
    </source>
</evidence>
<dbReference type="EMBL" id="QKKF02003429">
    <property type="protein sequence ID" value="RZF47695.1"/>
    <property type="molecule type" value="Genomic_DNA"/>
</dbReference>
<feature type="signal peptide" evidence="2">
    <location>
        <begin position="1"/>
        <end position="23"/>
    </location>
</feature>
<reference evidence="3 4" key="1">
    <citation type="journal article" date="2017" name="Gigascience">
        <title>Genome sequence of the small brown planthopper, Laodelphax striatellus.</title>
        <authorList>
            <person name="Zhu J."/>
            <person name="Jiang F."/>
            <person name="Wang X."/>
            <person name="Yang P."/>
            <person name="Bao Y."/>
            <person name="Zhao W."/>
            <person name="Wang W."/>
            <person name="Lu H."/>
            <person name="Wang Q."/>
            <person name="Cui N."/>
            <person name="Li J."/>
            <person name="Chen X."/>
            <person name="Luo L."/>
            <person name="Yu J."/>
            <person name="Kang L."/>
            <person name="Cui F."/>
        </authorList>
    </citation>
    <scope>NUCLEOTIDE SEQUENCE [LARGE SCALE GENOMIC DNA]</scope>
    <source>
        <strain evidence="3">Lst14</strain>
    </source>
</reference>
<proteinExistence type="predicted"/>